<proteinExistence type="predicted"/>
<gene>
    <name evidence="2" type="ORF">C5O18_09505</name>
</gene>
<reference evidence="3" key="1">
    <citation type="submission" date="2018-02" db="EMBL/GenBank/DDBJ databases">
        <title>Genome sequencing of Solimonas sp. HR-BB.</title>
        <authorList>
            <person name="Lee Y."/>
            <person name="Jeon C.O."/>
        </authorList>
    </citation>
    <scope>NUCLEOTIDE SEQUENCE [LARGE SCALE GENOMIC DNA]</scope>
    <source>
        <strain evidence="3">HR-E</strain>
    </source>
</reference>
<dbReference type="OrthoDB" id="9801841at2"/>
<comment type="caution">
    <text evidence="2">The sequence shown here is derived from an EMBL/GenBank/DDBJ whole genome shotgun (WGS) entry which is preliminary data.</text>
</comment>
<feature type="non-terminal residue" evidence="2">
    <location>
        <position position="234"/>
    </location>
</feature>
<dbReference type="RefSeq" id="WP_105193388.1">
    <property type="nucleotide sequence ID" value="NZ_PTQZ01000317.1"/>
</dbReference>
<organism evidence="2 3">
    <name type="scientific">Amnimonas aquatica</name>
    <dbReference type="NCBI Taxonomy" id="2094561"/>
    <lineage>
        <taxon>Bacteria</taxon>
        <taxon>Pseudomonadati</taxon>
        <taxon>Pseudomonadota</taxon>
        <taxon>Gammaproteobacteria</taxon>
        <taxon>Moraxellales</taxon>
        <taxon>Moraxellaceae</taxon>
        <taxon>Amnimonas</taxon>
    </lineage>
</organism>
<keyword evidence="3" id="KW-1185">Reference proteome</keyword>
<dbReference type="EMBL" id="PTQZ01000317">
    <property type="protein sequence ID" value="PQA30474.1"/>
    <property type="molecule type" value="Genomic_DNA"/>
</dbReference>
<dbReference type="PROSITE" id="PS51746">
    <property type="entry name" value="PPM_2"/>
    <property type="match status" value="1"/>
</dbReference>
<dbReference type="Pfam" id="PF13672">
    <property type="entry name" value="PP2C_2"/>
    <property type="match status" value="1"/>
</dbReference>
<dbReference type="Gene3D" id="3.60.40.10">
    <property type="entry name" value="PPM-type phosphatase domain"/>
    <property type="match status" value="1"/>
</dbReference>
<evidence type="ECO:0000259" key="1">
    <source>
        <dbReference type="PROSITE" id="PS51746"/>
    </source>
</evidence>
<dbReference type="SUPFAM" id="SSF81606">
    <property type="entry name" value="PP2C-like"/>
    <property type="match status" value="1"/>
</dbReference>
<accession>A0A2P6AQH9</accession>
<dbReference type="InterPro" id="IPR036457">
    <property type="entry name" value="PPM-type-like_dom_sf"/>
</dbReference>
<dbReference type="SMART" id="SM00331">
    <property type="entry name" value="PP2C_SIG"/>
    <property type="match status" value="1"/>
</dbReference>
<dbReference type="SMART" id="SM00332">
    <property type="entry name" value="PP2Cc"/>
    <property type="match status" value="1"/>
</dbReference>
<protein>
    <submittedName>
        <fullName evidence="2">Serine/threonine protein phosphatase</fullName>
    </submittedName>
</protein>
<dbReference type="CDD" id="cd00143">
    <property type="entry name" value="PP2Cc"/>
    <property type="match status" value="1"/>
</dbReference>
<dbReference type="AlphaFoldDB" id="A0A2P6AQH9"/>
<feature type="domain" description="PPM-type phosphatase" evidence="1">
    <location>
        <begin position="7"/>
        <end position="228"/>
    </location>
</feature>
<sequence length="234" mass="25446">MTVRWQRWSATDIGSRRALNEDALVLRDEDGLWAVIDGLGGIDAGNVASAALAHALDHLQLAPALADAADQLEDVILAVHEQLHEFASQLQPVRTIGCTVAVLRLTQTWGLLAWVGDVRLYRWRDGRLDLLSEDHVGEARGAEVPAGAGADDLTRLVGADEPLPDMALLQVRHGDRYLLCSDGLHAEVGERRLAHWLARDPQQAQRELVAEALATGGRDNLSFILLETDVTAPV</sequence>
<evidence type="ECO:0000313" key="3">
    <source>
        <dbReference type="Proteomes" id="UP000243900"/>
    </source>
</evidence>
<evidence type="ECO:0000313" key="2">
    <source>
        <dbReference type="EMBL" id="PQA30474.1"/>
    </source>
</evidence>
<dbReference type="Proteomes" id="UP000243900">
    <property type="component" value="Unassembled WGS sequence"/>
</dbReference>
<dbReference type="InterPro" id="IPR001932">
    <property type="entry name" value="PPM-type_phosphatase-like_dom"/>
</dbReference>
<name>A0A2P6AQH9_9GAMM</name>